<dbReference type="AlphaFoldDB" id="N1VV72"/>
<keyword evidence="2" id="KW-1185">Reference proteome</keyword>
<dbReference type="EMBL" id="AOGW02000008">
    <property type="protein sequence ID" value="EMY62348.1"/>
    <property type="molecule type" value="Genomic_DNA"/>
</dbReference>
<name>N1VV72_9LEPT</name>
<gene>
    <name evidence="1" type="ORF">LEP1GSC203_2321</name>
</gene>
<accession>N1VV72</accession>
<evidence type="ECO:0000313" key="2">
    <source>
        <dbReference type="Proteomes" id="UP000012371"/>
    </source>
</evidence>
<sequence length="41" mass="4754">MFVKAELNSCFCIHFVTKLESKGKESSVEFSYAFQCFRAHC</sequence>
<comment type="caution">
    <text evidence="1">The sequence shown here is derived from an EMBL/GenBank/DDBJ whole genome shotgun (WGS) entry which is preliminary data.</text>
</comment>
<proteinExistence type="predicted"/>
<organism evidence="1 2">
    <name type="scientific">Leptospira terpstrae serovar Hualin str. LT 11-33 = ATCC 700639</name>
    <dbReference type="NCBI Taxonomy" id="1257025"/>
    <lineage>
        <taxon>Bacteria</taxon>
        <taxon>Pseudomonadati</taxon>
        <taxon>Spirochaetota</taxon>
        <taxon>Spirochaetia</taxon>
        <taxon>Leptospirales</taxon>
        <taxon>Leptospiraceae</taxon>
        <taxon>Leptospira</taxon>
    </lineage>
</organism>
<dbReference type="Proteomes" id="UP000012371">
    <property type="component" value="Unassembled WGS sequence"/>
</dbReference>
<reference evidence="1" key="1">
    <citation type="submission" date="2013-03" db="EMBL/GenBank/DDBJ databases">
        <authorList>
            <person name="Harkins D.M."/>
            <person name="Durkin A.S."/>
            <person name="Brinkac L.M."/>
            <person name="Haft D.H."/>
            <person name="Selengut J.D."/>
            <person name="Sanka R."/>
            <person name="DePew J."/>
            <person name="Purushe J."/>
            <person name="Hartskeerl R.A."/>
            <person name="Ahmed A."/>
            <person name="van der Linden H."/>
            <person name="Goris M.G.A."/>
            <person name="Vinetz J.M."/>
            <person name="Sutton G.G."/>
            <person name="Nierman W.C."/>
            <person name="Fouts D.E."/>
        </authorList>
    </citation>
    <scope>NUCLEOTIDE SEQUENCE [LARGE SCALE GENOMIC DNA]</scope>
    <source>
        <strain evidence="1">LT 11-33</strain>
    </source>
</reference>
<evidence type="ECO:0000313" key="1">
    <source>
        <dbReference type="EMBL" id="EMY62348.1"/>
    </source>
</evidence>
<protein>
    <submittedName>
        <fullName evidence="1">Uncharacterized protein</fullName>
    </submittedName>
</protein>